<dbReference type="GO" id="GO:0005634">
    <property type="term" value="C:nucleus"/>
    <property type="evidence" value="ECO:0007669"/>
    <property type="project" value="UniProtKB-SubCell"/>
</dbReference>
<feature type="compositionally biased region" description="Polar residues" evidence="13">
    <location>
        <begin position="1291"/>
        <end position="1303"/>
    </location>
</feature>
<dbReference type="InterPro" id="IPR036872">
    <property type="entry name" value="CH_dom_sf"/>
</dbReference>
<dbReference type="FunFam" id="1.10.418.10:FF:000051">
    <property type="entry name" value="Abnormal spindle-like microcephaly-associated protein homolog"/>
    <property type="match status" value="1"/>
</dbReference>
<comment type="caution">
    <text evidence="15">The sequence shown here is derived from an EMBL/GenBank/DDBJ whole genome shotgun (WGS) entry which is preliminary data.</text>
</comment>
<evidence type="ECO:0000256" key="9">
    <source>
        <dbReference type="ARBA" id="ARBA00023054"/>
    </source>
</evidence>
<dbReference type="SMART" id="SM00015">
    <property type="entry name" value="IQ"/>
    <property type="match status" value="75"/>
</dbReference>
<feature type="region of interest" description="Disordered" evidence="13">
    <location>
        <begin position="998"/>
        <end position="1023"/>
    </location>
</feature>
<dbReference type="GO" id="GO:0005516">
    <property type="term" value="F:calmodulin binding"/>
    <property type="evidence" value="ECO:0007669"/>
    <property type="project" value="UniProtKB-KW"/>
</dbReference>
<gene>
    <name evidence="15" type="primary">ASPM-L</name>
    <name evidence="15" type="ORF">Hamer_G005127</name>
</gene>
<dbReference type="InterPro" id="IPR001715">
    <property type="entry name" value="CH_dom"/>
</dbReference>
<dbReference type="Gene3D" id="1.20.5.190">
    <property type="match status" value="37"/>
</dbReference>
<proteinExistence type="predicted"/>
<dbReference type="CDD" id="cd23767">
    <property type="entry name" value="IQCD"/>
    <property type="match status" value="3"/>
</dbReference>
<dbReference type="Pfam" id="PF00307">
    <property type="entry name" value="CH"/>
    <property type="match status" value="1"/>
</dbReference>
<keyword evidence="7" id="KW-0498">Mitosis</keyword>
<feature type="region of interest" description="Disordered" evidence="13">
    <location>
        <begin position="1490"/>
        <end position="1509"/>
    </location>
</feature>
<dbReference type="GO" id="GO:0051301">
    <property type="term" value="P:cell division"/>
    <property type="evidence" value="ECO:0007669"/>
    <property type="project" value="UniProtKB-KW"/>
</dbReference>
<feature type="compositionally biased region" description="Polar residues" evidence="13">
    <location>
        <begin position="1421"/>
        <end position="1438"/>
    </location>
</feature>
<evidence type="ECO:0000313" key="15">
    <source>
        <dbReference type="EMBL" id="KAG7164725.1"/>
    </source>
</evidence>
<evidence type="ECO:0000256" key="5">
    <source>
        <dbReference type="ARBA" id="ARBA00022618"/>
    </source>
</evidence>
<dbReference type="PANTHER" id="PTHR22706">
    <property type="entry name" value="ASSEMBLY FACTOR FOR SPINDLE MICROTUBULES"/>
    <property type="match status" value="1"/>
</dbReference>
<keyword evidence="6" id="KW-0677">Repeat</keyword>
<dbReference type="InterPro" id="IPR027417">
    <property type="entry name" value="P-loop_NTPase"/>
</dbReference>
<keyword evidence="11" id="KW-0131">Cell cycle</keyword>
<evidence type="ECO:0000256" key="7">
    <source>
        <dbReference type="ARBA" id="ARBA00022776"/>
    </source>
</evidence>
<dbReference type="SUPFAM" id="SSF52540">
    <property type="entry name" value="P-loop containing nucleoside triphosphate hydrolases"/>
    <property type="match status" value="20"/>
</dbReference>
<evidence type="ECO:0000256" key="12">
    <source>
        <dbReference type="SAM" id="Coils"/>
    </source>
</evidence>
<accession>A0A8J5K0J3</accession>
<dbReference type="GO" id="GO:0051295">
    <property type="term" value="P:establishment of meiotic spindle localization"/>
    <property type="evidence" value="ECO:0007669"/>
    <property type="project" value="TreeGrafter"/>
</dbReference>
<dbReference type="GO" id="GO:0007051">
    <property type="term" value="P:spindle organization"/>
    <property type="evidence" value="ECO:0007669"/>
    <property type="project" value="TreeGrafter"/>
</dbReference>
<evidence type="ECO:0000256" key="2">
    <source>
        <dbReference type="ARBA" id="ARBA00004496"/>
    </source>
</evidence>
<evidence type="ECO:0000259" key="14">
    <source>
        <dbReference type="PROSITE" id="PS50021"/>
    </source>
</evidence>
<evidence type="ECO:0000256" key="13">
    <source>
        <dbReference type="SAM" id="MobiDB-lite"/>
    </source>
</evidence>
<keyword evidence="3" id="KW-0963">Cytoplasm</keyword>
<dbReference type="GO" id="GO:0000922">
    <property type="term" value="C:spindle pole"/>
    <property type="evidence" value="ECO:0007669"/>
    <property type="project" value="TreeGrafter"/>
</dbReference>
<dbReference type="Pfam" id="PF00612">
    <property type="entry name" value="IQ"/>
    <property type="match status" value="41"/>
</dbReference>
<reference evidence="15" key="1">
    <citation type="journal article" date="2021" name="Sci. Adv.">
        <title>The American lobster genome reveals insights on longevity, neural, and immune adaptations.</title>
        <authorList>
            <person name="Polinski J.M."/>
            <person name="Zimin A.V."/>
            <person name="Clark K.F."/>
            <person name="Kohn A.B."/>
            <person name="Sadowski N."/>
            <person name="Timp W."/>
            <person name="Ptitsyn A."/>
            <person name="Khanna P."/>
            <person name="Romanova D.Y."/>
            <person name="Williams P."/>
            <person name="Greenwood S.J."/>
            <person name="Moroz L.L."/>
            <person name="Walt D.R."/>
            <person name="Bodnar A.G."/>
        </authorList>
    </citation>
    <scope>NUCLEOTIDE SEQUENCE</scope>
    <source>
        <strain evidence="15">GMGI-L3</strain>
    </source>
</reference>
<sequence>ISPVHKQKKKVVEEIPVLRLIHFTHSPKITFGTVKLGTTCQRKCRVLNPKDQTQEKAKGRGRAPLRPQNAPPSSAPKRAVSVPSKAPRSNLGPRKNAKGRSGSENKPPVQTVPMPAVFKNPVIDPKLFNFAKPDPNVKKVQSKAKASRRFVSSTSSQESIDTPVILNSTENSVDLEHVSCGPLTNLSMSTIDLDCPSNRKSIVRNLHHPKRGPKNHVAWRDKSDDVKEELDRRMTYCLPGETELIQVEVKEVIDEEVTEVGVVEEEVFKLVYDVSKEVKHSGRQETLITVGHPHLKTLVSNKDMSKKTSSSHSEKVWTENEVLPENLVQPTPIRKQTLAHTARYKLRECLNEDDDPFLRTSVSGATVGNDNFKSIIGGRLPQCEIECSPMRRQTFVASSQEDFVSIKGDNLPDCDKVSTPLRRQTYITSNAETFSSVCDGQFPACTALESPLRRQTFVKDQKDHLRRVSMFSQVGHQTVEQQYDNCSSLNIKCVDYSDSSNTSTPTLGTTLPLGSTSLDMLQMTPITPGPQMISNNFSFIKASCMNLLEKLKAPEKFPESPMPNFNSSWKESLNKEDTLDSPQLEMCTAPGSPSSEYETAPSTPREPALVMEDFNVTVEFPTPKIDNALSRIRNVNLTDVSQILALELANQKKTDLEVSMSTDSLEKTFNNEDESEDHWDKLDPTVCKRLSPETITKDFPIKHPDTVVVIRVDDFEYQGSSECRLSTGTITKEISMLHPDDLVVLDDQHNSCETIVKDLPTFSPSSLPQVTDTHHPRRMSTTGISGGSSTPGNPLAHRRKSESFILTPQSYQSDALDELLLFKGFSKSEFPVENIQVEGQVTDKGDFVVASEADFSFSPRDDLRRCSTSIKSLAPEELVDQRRLSDKCRQLFLQPECEEPSIPVCQNSNTSDAYSAQCLSTIIEVEEGTFALNKTHDVTSIKMRDALLNKTQDIPKNKVTDALVNIDDLSLNKTQEIPVDKTQNMTINKTHDIVLNKTQDMPLNNTHDLPLTKNQGESEKRPDNFSLNKIQDMFQKENQESSSNKIKKLHLCKTEDLPINKTEELPIVRAQDFSLNKTEDLPLNNTLDLSLNKTKGLSVNNSNDLSLNKTRDLSLNKTKGLSMNNSNDLSLNKTRDLSLNKAEELAMNKLEDLPKNKTQDLSLNKIKDLSLNRFEYLSMNKTEDLSSSRTQIFNKTKIFPGDENQVYLEDENFDVTPANHNNDKETITGSSNCTYVKCTEEKGKGNTTEVQVTNSEIKNIHTQAEYVENKSHLMNAATSKSTDSEIFLQFSPPSKDQNTSKTPDVQKDGGGLLFFKVSPSCSKRLPEDRPKGLWSKRIKVNPTPAVTVTVSSCKSSGKRRINPGKPSVVSSKYKSPRKIVTAKNNAKLNPLPKYSTGPRNDSQLKPEAYSSVSRPLGPRRCTSNINLRRTASSSNVDSTTAAIGLSTSISATDLTSTSRNSDSLPTSNEDSVCLLHSSSTVNITASTRLSKSSSASSLNSTSTSALSLSNSNKGVYRRPVLKKSVGLRFPHAKLTHIKSNKTTVVHHPNPFAAKNMYYDDRWIEKQITGFTKWLNFILTPPEEEDVASKVKKVDMGKLWSEATKSKYIKVAPTKEVMSLRAYTARRRLNRLRRKACQFYQSPEVVEVVMKLETAIDKKILVIRKDRMTHADVDLNSNSDITHITHFLITRLLTNPDIAAQYAHPTVPHSYRAGYEESLKNFQLKKFLMLVFFLDRAKTLRLIDHDPCLFNKEAEYKASRDILIAFAREFLSGIGDITKHLAYLGYTVSHKQTVLEEFDYAVTNLPVDLRCGIRLTRVMEMLTQNFNLSCKLRVPAISRLQKIHNTDITMAALESSGCVGVKAKFPSKDIVDGHREQTLALLWTIIFKFQVSLMVSEDRLREEIAYLHRSLVVHSQLEEPARAGLGFVSEAITELSQLPNKESGTVDSVLACLKLWAQFCCALYGLEIDNLTVSFSDGRAFCLLLHHYYPDLIPMDLINWQTTQNLPSQGVDLDMSLDDSFIEMTYTDTSTKEDYNRRLANEKDNFAVFTDKVSQLDGIPLLIRSSDMINTIPDERVTATFLAYLCARLLDLSEEIKAARIIQMAWRKRLAAKRLEQLKVHTQSAVLIQRWWRSVWGLKQKEKYEKAAIVLQAHWRRRCACVLLQKLKEQKELEKKHRAAHTIQSAFRRYIVARYLRQSQAAITIQRAWKTYIQRRTFQHTKQAAVTIQTAFRAWYCRQKYLITKRVVTEIQRQYRRKLYVRKIRQEYKHKIEAVVKIQRLWRTVLAKKAAQRTAREQWGAFTITNFFRMVMEKNRYLKLRKATVVLQSHARRLKCQQNYRTVQRAVTVLQIKWKATVEARQVREQYLQLRHVVVILQSNVRTYLARKQFMKLRSAAVSIQSAFRMKKQRERYQELQRAAIFLQCQWRNKMKMGLERRRFLFMKKAATRIQAYVRGHNARKLYKKKVQTIIRLQSCCRMWKEKQNYQKIKCAAVTLQVYIREWLTMKKQFAHYQHMRISAVIIQAAWRRKQERNNFLQLKRSVILLQANVRKWKALKEFREKRSAAVIIQRAYKARKSMLIERQKFKTLKQSTVIIQASYRAYKERKKYLKSCRSITLVQAAVRGWLMRCHYAKLKSAVVTIQLRYRAQKLMLVRRNNYAKMKSATIKIQAIVRMHQVKNDYHHKRTAAIIIQKYARRYAALKDYQHFRKNTKIIQKYTKAWLKSRQAQREFQEIKSATITVQAHWRGWLVRQNMQRLRRACVIVQSNFRMKKNYKAYQKKKEAASTIQNIYRAYKLGKETRTDYLLRKTACITIQTYWRRYQVRHSYQVTRKAAIVIQQHFRAVHLGRQVYYDYQQTKEACTTLQAWTRMLLVKKNFTLKKSSAKIIQQHYRAMVAYKVAKKEYQTIQYGIIKLQSLYRMHNQRQQYQNKKSAAIVIQNHFRAYMAMKTAKSVYKSQKTAAIVIQAKVRGWLKYQTYTLEKSACIRIQSWYRCLLTRKAYLTQRTAATTIQRGFRAYLLKKQAQNQYLIIRKASIILQAATRGCLVRKDLKQKNHAATIIQARYRGWQEQQSYMKKSKAAIVIQQYLRNYSLGKTVRREFLETRHKIVLLQATVRGYLVRKEMKVMQEAAVIIQSSWKMYWQQKNYRKKRWAVTLIQSAYRSFCLKREAVNNLKRTIRAVVCLQAAVKGYIVRKNIREKTAAACCIQAHFRGWFVKKRYLKQRQSTVVIQRYYKAYQIGMQIRKEYLYQYKCITRCQAVVRGFITRQNLKKKLKSVSLLQSCIRTYLARKQFLQQKNAALMIQKHYKLYRLTRGIRQNYLAERSSVIVLQAAVRGFLIRQTMRQKHEAATKIQAIVRTWLVQKRYLKLVKSVKILQCHWRATLIMWKYRESYHIMRGAAITTQAIWRGTLVRKGIKKQHQAAIVIQSQVRCYLQYKRYQRLKKSTEIIQQWWRHIQRGQLIQRDFVSKKAATVVLQASVRRFLVVQKLKKMHVAATSIQAFYRSQCQRRHFTEQRLSAVKIQNWWRAIKKMEELKSNYQILRNAAITLQAGIRGMLVRHKISQQQNAAVKIQSFVRRWIVQREYQKMVSQVKIIQTWWKSVLEMRSQRAYQERRMAAVRLQAYTRGMIARREIRQQHLAAAKIQSHVRCYLAHKKYKVMRSNTIKIQRWWKWTKESFNLYEKYHTIRKSTMLLQACVRGMLVRRSITEQHKAAIVIQSHIRCFLLSRKYKKMVVSAIKIQRWMQSIKKVREHQTRFLTMRKAAVTIQASVRGMLIRKMIVQQEIAQVKIATAFRGWCLRREYLKKVYSVTIIQRWWRSIKLTRDEVRKYCEMKNAIITIQAFTRGTVLRAKISRQHKAALKIQSHVRGCMVRKEYHKMTRSVLVVQKWWRGIKKTRKMHQEYQVKRNAAISLQRHYRGIMVRREYVKRRRAVIKVQAYTRCWLVQKKYSEKLKATVNIQKWWRAVIRAREQQKEYQNLRLACVILQASVRGMLVRKKILQQHKAALKIQSCTRQWLIRRQYLKNIQSTVIIQKWWRTIKMTKTLHHRYTAVKKATLMLQPHVRGMLVRRNIRKQHIAATVIQSYIRGWFARRHCRCKMKAVIKLQRYWRGAYITLRAQEQYIYLQRATVILQAAWRRRQARILFKRIKAARTIQAYVRGWQVRQMIREKKRHMYLQQVTKVTEVHLAAIKIQRLFRRRQAMARAQQTLESLVKLQRWVRTVLQRSSYLKQRKSATVIQGAWRRKLECMREERREKAATILQAAWRARAVRKNMKSKKLKEVRQRLEVATKEATDSKRIGNKTDCAISNLIKYRDLKRTLISVMDLDISTRWSPPCSEKLAEGAALKVIMFLLRSCNRSVPHMQILNCILNILINLAKYPYTAPSVHRLEGLVRSIIQLLTIYSEKAPGIFCKCCTLLYILTASNPPQQDMKNPKVTTDLRSIKSLMIRRENASQRGKHPVNYSPLPISKLPSIAPEWSLKPDDIREFDDPISAMVTLLAQLGMNTK</sequence>
<keyword evidence="9 12" id="KW-0175">Coiled coil</keyword>
<feature type="region of interest" description="Disordered" evidence="13">
    <location>
        <begin position="763"/>
        <end position="796"/>
    </location>
</feature>
<feature type="region of interest" description="Disordered" evidence="13">
    <location>
        <begin position="1354"/>
        <end position="1438"/>
    </location>
</feature>
<evidence type="ECO:0000313" key="16">
    <source>
        <dbReference type="Proteomes" id="UP000747542"/>
    </source>
</evidence>
<evidence type="ECO:0000256" key="8">
    <source>
        <dbReference type="ARBA" id="ARBA00022860"/>
    </source>
</evidence>
<dbReference type="GO" id="GO:0005737">
    <property type="term" value="C:cytoplasm"/>
    <property type="evidence" value="ECO:0007669"/>
    <property type="project" value="UniProtKB-SubCell"/>
</dbReference>
<dbReference type="InterPro" id="IPR000048">
    <property type="entry name" value="IQ_motif_EF-hand-BS"/>
</dbReference>
<feature type="region of interest" description="Disordered" evidence="13">
    <location>
        <begin position="47"/>
        <end position="114"/>
    </location>
</feature>
<keyword evidence="16" id="KW-1185">Reference proteome</keyword>
<feature type="domain" description="Calponin-homology (CH)" evidence="14">
    <location>
        <begin position="1946"/>
        <end position="2089"/>
    </location>
</feature>
<evidence type="ECO:0000256" key="6">
    <source>
        <dbReference type="ARBA" id="ARBA00022737"/>
    </source>
</evidence>
<feature type="compositionally biased region" description="Low complexity" evidence="13">
    <location>
        <begin position="780"/>
        <end position="792"/>
    </location>
</feature>
<keyword evidence="10" id="KW-0539">Nucleus</keyword>
<evidence type="ECO:0000256" key="1">
    <source>
        <dbReference type="ARBA" id="ARBA00004123"/>
    </source>
</evidence>
<dbReference type="CDD" id="cd21224">
    <property type="entry name" value="CH_ASPM_rpt2"/>
    <property type="match status" value="1"/>
</dbReference>
<name>A0A8J5K0J3_HOMAM</name>
<evidence type="ECO:0000256" key="10">
    <source>
        <dbReference type="ARBA" id="ARBA00023242"/>
    </source>
</evidence>
<dbReference type="GO" id="GO:0000278">
    <property type="term" value="P:mitotic cell cycle"/>
    <property type="evidence" value="ECO:0007669"/>
    <property type="project" value="TreeGrafter"/>
</dbReference>
<feature type="coiled-coil region" evidence="12">
    <location>
        <begin position="4271"/>
        <end position="4298"/>
    </location>
</feature>
<keyword evidence="5" id="KW-0132">Cell division</keyword>
<feature type="domain" description="Calponin-homology (CH)" evidence="14">
    <location>
        <begin position="1756"/>
        <end position="1889"/>
    </location>
</feature>
<keyword evidence="8" id="KW-0112">Calmodulin-binding</keyword>
<dbReference type="PROSITE" id="PS50021">
    <property type="entry name" value="CH"/>
    <property type="match status" value="2"/>
</dbReference>
<evidence type="ECO:0000256" key="4">
    <source>
        <dbReference type="ARBA" id="ARBA00022553"/>
    </source>
</evidence>
<dbReference type="InterPro" id="IPR051185">
    <property type="entry name" value="ASPM"/>
</dbReference>
<feature type="non-terminal residue" evidence="15">
    <location>
        <position position="1"/>
    </location>
</feature>
<dbReference type="PANTHER" id="PTHR22706:SF1">
    <property type="entry name" value="ASSEMBLY FACTOR FOR SPINDLE MICROTUBULES"/>
    <property type="match status" value="1"/>
</dbReference>
<organism evidence="15 16">
    <name type="scientific">Homarus americanus</name>
    <name type="common">American lobster</name>
    <dbReference type="NCBI Taxonomy" id="6706"/>
    <lineage>
        <taxon>Eukaryota</taxon>
        <taxon>Metazoa</taxon>
        <taxon>Ecdysozoa</taxon>
        <taxon>Arthropoda</taxon>
        <taxon>Crustacea</taxon>
        <taxon>Multicrustacea</taxon>
        <taxon>Malacostraca</taxon>
        <taxon>Eumalacostraca</taxon>
        <taxon>Eucarida</taxon>
        <taxon>Decapoda</taxon>
        <taxon>Pleocyemata</taxon>
        <taxon>Astacidea</taxon>
        <taxon>Nephropoidea</taxon>
        <taxon>Nephropidae</taxon>
        <taxon>Homarus</taxon>
    </lineage>
</organism>
<protein>
    <submittedName>
        <fullName evidence="15">Abnormal spindle-like microcephaly-associated protein-like</fullName>
    </submittedName>
</protein>
<dbReference type="PROSITE" id="PS50096">
    <property type="entry name" value="IQ"/>
    <property type="match status" value="48"/>
</dbReference>
<keyword evidence="4" id="KW-0597">Phosphoprotein</keyword>
<dbReference type="EMBL" id="JAHLQT010024959">
    <property type="protein sequence ID" value="KAG7164725.1"/>
    <property type="molecule type" value="Genomic_DNA"/>
</dbReference>
<dbReference type="Gene3D" id="1.10.418.10">
    <property type="entry name" value="Calponin-like domain"/>
    <property type="match status" value="2"/>
</dbReference>
<feature type="compositionally biased region" description="Polar residues" evidence="13">
    <location>
        <begin position="998"/>
        <end position="1015"/>
    </location>
</feature>
<dbReference type="SUPFAM" id="SSF47576">
    <property type="entry name" value="Calponin-homology domain, CH-domain"/>
    <property type="match status" value="1"/>
</dbReference>
<evidence type="ECO:0000256" key="3">
    <source>
        <dbReference type="ARBA" id="ARBA00022490"/>
    </source>
</evidence>
<dbReference type="CDD" id="cd21223">
    <property type="entry name" value="CH_ASPM_rpt1"/>
    <property type="match status" value="1"/>
</dbReference>
<comment type="subcellular location">
    <subcellularLocation>
        <location evidence="2">Cytoplasm</location>
    </subcellularLocation>
    <subcellularLocation>
        <location evidence="1">Nucleus</location>
    </subcellularLocation>
</comment>
<dbReference type="Proteomes" id="UP000747542">
    <property type="component" value="Unassembled WGS sequence"/>
</dbReference>
<dbReference type="FunFam" id="1.20.5.190:FF:000008">
    <property type="entry name" value="Abnormal spindle-like microcephaly-associated protein homolog"/>
    <property type="match status" value="2"/>
</dbReference>
<evidence type="ECO:0000256" key="11">
    <source>
        <dbReference type="ARBA" id="ARBA00023306"/>
    </source>
</evidence>
<feature type="region of interest" description="Disordered" evidence="13">
    <location>
        <begin position="1290"/>
        <end position="1310"/>
    </location>
</feature>